<keyword evidence="1" id="KW-0732">Signal</keyword>
<evidence type="ECO:0008006" key="4">
    <source>
        <dbReference type="Google" id="ProtNLM"/>
    </source>
</evidence>
<evidence type="ECO:0000256" key="1">
    <source>
        <dbReference type="SAM" id="SignalP"/>
    </source>
</evidence>
<protein>
    <recommendedName>
        <fullName evidence="4">Secreted protein</fullName>
    </recommendedName>
</protein>
<dbReference type="Proteomes" id="UP000799778">
    <property type="component" value="Unassembled WGS sequence"/>
</dbReference>
<dbReference type="RefSeq" id="XP_033386177.1">
    <property type="nucleotide sequence ID" value="XM_033521374.1"/>
</dbReference>
<dbReference type="GeneID" id="54278771"/>
<reference evidence="2" key="1">
    <citation type="journal article" date="2020" name="Stud. Mycol.">
        <title>101 Dothideomycetes genomes: a test case for predicting lifestyles and emergence of pathogens.</title>
        <authorList>
            <person name="Haridas S."/>
            <person name="Albert R."/>
            <person name="Binder M."/>
            <person name="Bloem J."/>
            <person name="Labutti K."/>
            <person name="Salamov A."/>
            <person name="Andreopoulos B."/>
            <person name="Baker S."/>
            <person name="Barry K."/>
            <person name="Bills G."/>
            <person name="Bluhm B."/>
            <person name="Cannon C."/>
            <person name="Castanera R."/>
            <person name="Culley D."/>
            <person name="Daum C."/>
            <person name="Ezra D."/>
            <person name="Gonzalez J."/>
            <person name="Henrissat B."/>
            <person name="Kuo A."/>
            <person name="Liang C."/>
            <person name="Lipzen A."/>
            <person name="Lutzoni F."/>
            <person name="Magnuson J."/>
            <person name="Mondo S."/>
            <person name="Nolan M."/>
            <person name="Ohm R."/>
            <person name="Pangilinan J."/>
            <person name="Park H.-J."/>
            <person name="Ramirez L."/>
            <person name="Alfaro M."/>
            <person name="Sun H."/>
            <person name="Tritt A."/>
            <person name="Yoshinaga Y."/>
            <person name="Zwiers L.-H."/>
            <person name="Turgeon B."/>
            <person name="Goodwin S."/>
            <person name="Spatafora J."/>
            <person name="Crous P."/>
            <person name="Grigoriev I."/>
        </authorList>
    </citation>
    <scope>NUCLEOTIDE SEQUENCE</scope>
    <source>
        <strain evidence="2">CBS 175.79</strain>
    </source>
</reference>
<dbReference type="EMBL" id="ML978068">
    <property type="protein sequence ID" value="KAF2017838.1"/>
    <property type="molecule type" value="Genomic_DNA"/>
</dbReference>
<evidence type="ECO:0000313" key="3">
    <source>
        <dbReference type="Proteomes" id="UP000799778"/>
    </source>
</evidence>
<feature type="chain" id="PRO_5025576660" description="Secreted protein" evidence="1">
    <location>
        <begin position="20"/>
        <end position="88"/>
    </location>
</feature>
<evidence type="ECO:0000313" key="2">
    <source>
        <dbReference type="EMBL" id="KAF2017838.1"/>
    </source>
</evidence>
<proteinExistence type="predicted"/>
<dbReference type="AlphaFoldDB" id="A0A6A5XWY0"/>
<gene>
    <name evidence="2" type="ORF">BU24DRAFT_160470</name>
</gene>
<feature type="signal peptide" evidence="1">
    <location>
        <begin position="1"/>
        <end position="19"/>
    </location>
</feature>
<name>A0A6A5XWY0_9PLEO</name>
<accession>A0A6A5XWY0</accession>
<keyword evidence="3" id="KW-1185">Reference proteome</keyword>
<sequence>MMMTVCCILTSFNLGSTNGEAIEPLGGCPVFRHRVPRAGSASEERRRGQGGQMIRDIMIRSHGAHTLSSSLMIMASERSVYESRQQRF</sequence>
<organism evidence="2 3">
    <name type="scientific">Aaosphaeria arxii CBS 175.79</name>
    <dbReference type="NCBI Taxonomy" id="1450172"/>
    <lineage>
        <taxon>Eukaryota</taxon>
        <taxon>Fungi</taxon>
        <taxon>Dikarya</taxon>
        <taxon>Ascomycota</taxon>
        <taxon>Pezizomycotina</taxon>
        <taxon>Dothideomycetes</taxon>
        <taxon>Pleosporomycetidae</taxon>
        <taxon>Pleosporales</taxon>
        <taxon>Pleosporales incertae sedis</taxon>
        <taxon>Aaosphaeria</taxon>
    </lineage>
</organism>